<protein>
    <recommendedName>
        <fullName evidence="6">NAD(P)-dependent dehydrogenase (Short-subunit alcohol dehydrogenase family)</fullName>
    </recommendedName>
</protein>
<dbReference type="RefSeq" id="WP_106137847.1">
    <property type="nucleotide sequence ID" value="NZ_PVTE01000008.1"/>
</dbReference>
<dbReference type="PROSITE" id="PS00061">
    <property type="entry name" value="ADH_SHORT"/>
    <property type="match status" value="1"/>
</dbReference>
<comment type="similarity">
    <text evidence="1">Belongs to the short-chain dehydrogenases/reductases (SDR) family.</text>
</comment>
<gene>
    <name evidence="4" type="ORF">CLV58_10847</name>
</gene>
<dbReference type="Gene3D" id="3.40.50.720">
    <property type="entry name" value="NAD(P)-binding Rossmann-like Domain"/>
    <property type="match status" value="1"/>
</dbReference>
<sequence>MTALQDPRHQYPAPPYPQDDQNYPGTESRMAPKADHGETSYKGSGRLAGRKALITGGDSGIGRAVAIAFAKEGADVVISYLSEDKDAQDTVRVVQEAGQKGIAISGDIQEKAHCQQLIQRTVDELGGLDILVINAAFQMAHDSFLDIPEDEFERTYRTNVFAMYYLCQAAVPVMPPGGSIINTASIQAYMPEPSILAYASTKAAIVNFSKGLAKEVIEKGIRVNVVAPGPVWTPLIPSTMPEEKVKKFGEDSYLERAAQPVELSPIYVLLASQEASYITGMVYGATGGRPIG</sequence>
<dbReference type="GO" id="GO:0016614">
    <property type="term" value="F:oxidoreductase activity, acting on CH-OH group of donors"/>
    <property type="evidence" value="ECO:0007669"/>
    <property type="project" value="UniProtKB-ARBA"/>
</dbReference>
<evidence type="ECO:0008006" key="6">
    <source>
        <dbReference type="Google" id="ProtNLM"/>
    </source>
</evidence>
<dbReference type="Pfam" id="PF13561">
    <property type="entry name" value="adh_short_C2"/>
    <property type="match status" value="1"/>
</dbReference>
<keyword evidence="2" id="KW-0560">Oxidoreductase</keyword>
<dbReference type="PANTHER" id="PTHR48107">
    <property type="entry name" value="NADPH-DEPENDENT ALDEHYDE REDUCTASE-LIKE PROTEIN, CHLOROPLASTIC-RELATED"/>
    <property type="match status" value="1"/>
</dbReference>
<dbReference type="EMBL" id="PVTE01000008">
    <property type="protein sequence ID" value="PRY39158.1"/>
    <property type="molecule type" value="Genomic_DNA"/>
</dbReference>
<dbReference type="PRINTS" id="PR00081">
    <property type="entry name" value="GDHRDH"/>
</dbReference>
<evidence type="ECO:0000256" key="2">
    <source>
        <dbReference type="ARBA" id="ARBA00023002"/>
    </source>
</evidence>
<reference evidence="4 5" key="1">
    <citation type="submission" date="2018-03" db="EMBL/GenBank/DDBJ databases">
        <title>Genomic Encyclopedia of Archaeal and Bacterial Type Strains, Phase II (KMG-II): from individual species to whole genera.</title>
        <authorList>
            <person name="Goeker M."/>
        </authorList>
    </citation>
    <scope>NUCLEOTIDE SEQUENCE [LARGE SCALE GENOMIC DNA]</scope>
    <source>
        <strain evidence="4 5">DSM 28354</strain>
    </source>
</reference>
<evidence type="ECO:0000256" key="1">
    <source>
        <dbReference type="ARBA" id="ARBA00006484"/>
    </source>
</evidence>
<evidence type="ECO:0000256" key="3">
    <source>
        <dbReference type="SAM" id="MobiDB-lite"/>
    </source>
</evidence>
<proteinExistence type="inferred from homology"/>
<dbReference type="SUPFAM" id="SSF51735">
    <property type="entry name" value="NAD(P)-binding Rossmann-fold domains"/>
    <property type="match status" value="1"/>
</dbReference>
<evidence type="ECO:0000313" key="4">
    <source>
        <dbReference type="EMBL" id="PRY39158.1"/>
    </source>
</evidence>
<keyword evidence="5" id="KW-1185">Reference proteome</keyword>
<dbReference type="Proteomes" id="UP000238375">
    <property type="component" value="Unassembled WGS sequence"/>
</dbReference>
<organism evidence="4 5">
    <name type="scientific">Spirosoma oryzae</name>
    <dbReference type="NCBI Taxonomy" id="1469603"/>
    <lineage>
        <taxon>Bacteria</taxon>
        <taxon>Pseudomonadati</taxon>
        <taxon>Bacteroidota</taxon>
        <taxon>Cytophagia</taxon>
        <taxon>Cytophagales</taxon>
        <taxon>Cytophagaceae</taxon>
        <taxon>Spirosoma</taxon>
    </lineage>
</organism>
<accession>A0A2T0T0F6</accession>
<dbReference type="InterPro" id="IPR020904">
    <property type="entry name" value="Sc_DH/Rdtase_CS"/>
</dbReference>
<comment type="caution">
    <text evidence="4">The sequence shown here is derived from an EMBL/GenBank/DDBJ whole genome shotgun (WGS) entry which is preliminary data.</text>
</comment>
<name>A0A2T0T0F6_9BACT</name>
<evidence type="ECO:0000313" key="5">
    <source>
        <dbReference type="Proteomes" id="UP000238375"/>
    </source>
</evidence>
<dbReference type="AlphaFoldDB" id="A0A2T0T0F6"/>
<feature type="compositionally biased region" description="Basic and acidic residues" evidence="3">
    <location>
        <begin position="30"/>
        <end position="39"/>
    </location>
</feature>
<dbReference type="PANTHER" id="PTHR48107:SF16">
    <property type="entry name" value="NADPH-DEPENDENT ALDEHYDE REDUCTASE 1, CHLOROPLASTIC"/>
    <property type="match status" value="1"/>
</dbReference>
<dbReference type="PRINTS" id="PR00080">
    <property type="entry name" value="SDRFAMILY"/>
</dbReference>
<dbReference type="InterPro" id="IPR036291">
    <property type="entry name" value="NAD(P)-bd_dom_sf"/>
</dbReference>
<feature type="region of interest" description="Disordered" evidence="3">
    <location>
        <begin position="1"/>
        <end position="44"/>
    </location>
</feature>
<dbReference type="InterPro" id="IPR002347">
    <property type="entry name" value="SDR_fam"/>
</dbReference>
<dbReference type="FunFam" id="3.40.50.720:FF:000084">
    <property type="entry name" value="Short-chain dehydrogenase reductase"/>
    <property type="match status" value="1"/>
</dbReference>
<dbReference type="OrthoDB" id="9788235at2"/>